<evidence type="ECO:0008006" key="4">
    <source>
        <dbReference type="Google" id="ProtNLM"/>
    </source>
</evidence>
<name>A0A365KA85_9BACL</name>
<dbReference type="Proteomes" id="UP000251869">
    <property type="component" value="Unassembled WGS sequence"/>
</dbReference>
<gene>
    <name evidence="2" type="ORF">DP119_03205</name>
</gene>
<accession>A0A365KA85</accession>
<dbReference type="OrthoDB" id="2418141at2"/>
<feature type="transmembrane region" description="Helical" evidence="1">
    <location>
        <begin position="59"/>
        <end position="78"/>
    </location>
</feature>
<keyword evidence="1" id="KW-1133">Transmembrane helix</keyword>
<keyword evidence="3" id="KW-1185">Reference proteome</keyword>
<feature type="transmembrane region" description="Helical" evidence="1">
    <location>
        <begin position="84"/>
        <end position="106"/>
    </location>
</feature>
<proteinExistence type="predicted"/>
<dbReference type="NCBIfam" id="TIGR04104">
    <property type="entry name" value="cxxc_20_cxxc"/>
    <property type="match status" value="1"/>
</dbReference>
<organism evidence="2 3">
    <name type="scientific">Planococcus maitriensis</name>
    <dbReference type="NCBI Taxonomy" id="221799"/>
    <lineage>
        <taxon>Bacteria</taxon>
        <taxon>Bacillati</taxon>
        <taxon>Bacillota</taxon>
        <taxon>Bacilli</taxon>
        <taxon>Bacillales</taxon>
        <taxon>Caryophanaceae</taxon>
        <taxon>Planococcus</taxon>
    </lineage>
</organism>
<keyword evidence="1" id="KW-0472">Membrane</keyword>
<evidence type="ECO:0000313" key="3">
    <source>
        <dbReference type="Proteomes" id="UP000251869"/>
    </source>
</evidence>
<dbReference type="AlphaFoldDB" id="A0A365KA85"/>
<dbReference type="EMBL" id="QLZQ01000001">
    <property type="protein sequence ID" value="RAZ69678.1"/>
    <property type="molecule type" value="Genomic_DNA"/>
</dbReference>
<reference evidence="2 3" key="1">
    <citation type="submission" date="2018-06" db="EMBL/GenBank/DDBJ databases">
        <title>The draft genome sequences of strains SCU63 and S1.</title>
        <authorList>
            <person name="Gan L."/>
        </authorList>
    </citation>
    <scope>NUCLEOTIDE SEQUENCE [LARGE SCALE GENOMIC DNA]</scope>
    <source>
        <strain evidence="2 3">S1</strain>
    </source>
</reference>
<evidence type="ECO:0000256" key="1">
    <source>
        <dbReference type="SAM" id="Phobius"/>
    </source>
</evidence>
<comment type="caution">
    <text evidence="2">The sequence shown here is derived from an EMBL/GenBank/DDBJ whole genome shotgun (WGS) entry which is preliminary data.</text>
</comment>
<sequence>MSVSPASRKPDKERKKPMPTCQNCGFKWSWKDTMKLNFKGKWPCANCGREQYVSGKSSFWGSLLFSMPFVFLMNYLRLSHGVGWLPIILLFIVYLPVASLLMPFVFKLSNAKNRFGKPIE</sequence>
<keyword evidence="1" id="KW-0812">Transmembrane</keyword>
<dbReference type="InterPro" id="IPR026369">
    <property type="entry name" value="CxxC_20_CxxC"/>
</dbReference>
<evidence type="ECO:0000313" key="2">
    <source>
        <dbReference type="EMBL" id="RAZ69678.1"/>
    </source>
</evidence>
<protein>
    <recommendedName>
        <fullName evidence="4">CXXC-20-CXXC protein</fullName>
    </recommendedName>
</protein>